<feature type="signal peptide" evidence="1">
    <location>
        <begin position="1"/>
        <end position="24"/>
    </location>
</feature>
<reference evidence="2" key="1">
    <citation type="submission" date="2012-12" db="EMBL/GenBank/DDBJ databases">
        <title>Identification and characterization of a phenylalanine ammonia-lyase gene family in Isatis indigotica Fort.</title>
        <authorList>
            <person name="Liu Q."/>
            <person name="Chen J."/>
            <person name="Zhou X."/>
            <person name="Di P."/>
            <person name="Xiao Y."/>
            <person name="Xuan H."/>
            <person name="Zhang L."/>
            <person name="Chen W."/>
        </authorList>
    </citation>
    <scope>NUCLEOTIDE SEQUENCE</scope>
    <source>
        <tissue evidence="2">Salivary gland</tissue>
    </source>
</reference>
<keyword evidence="1" id="KW-0732">Signal</keyword>
<dbReference type="EMBL" id="GADI01004086">
    <property type="protein sequence ID" value="JAA69722.1"/>
    <property type="molecule type" value="mRNA"/>
</dbReference>
<evidence type="ECO:0000313" key="2">
    <source>
        <dbReference type="EMBL" id="JAA69722.1"/>
    </source>
</evidence>
<feature type="chain" id="PRO_5005517821" evidence="1">
    <location>
        <begin position="25"/>
        <end position="74"/>
    </location>
</feature>
<name>A0A0K8REY6_IXORI</name>
<protein>
    <submittedName>
        <fullName evidence="2">Putative isac anti-complement</fullName>
    </submittedName>
</protein>
<proteinExistence type="evidence at transcript level"/>
<organism evidence="2">
    <name type="scientific">Ixodes ricinus</name>
    <name type="common">Common tick</name>
    <name type="synonym">Acarus ricinus</name>
    <dbReference type="NCBI Taxonomy" id="34613"/>
    <lineage>
        <taxon>Eukaryota</taxon>
        <taxon>Metazoa</taxon>
        <taxon>Ecdysozoa</taxon>
        <taxon>Arthropoda</taxon>
        <taxon>Chelicerata</taxon>
        <taxon>Arachnida</taxon>
        <taxon>Acari</taxon>
        <taxon>Parasitiformes</taxon>
        <taxon>Ixodida</taxon>
        <taxon>Ixodoidea</taxon>
        <taxon>Ixodidae</taxon>
        <taxon>Ixodinae</taxon>
        <taxon>Ixodes</taxon>
    </lineage>
</organism>
<evidence type="ECO:0000256" key="1">
    <source>
        <dbReference type="SAM" id="SignalP"/>
    </source>
</evidence>
<sequence length="74" mass="8715">MKTALTLCAFRGFLFFWKPVVLLTKKISVAKQLPKEDLYKHYYQNNTGIVRVSWYRNESSLESIYNCTLTNAFD</sequence>
<dbReference type="AlphaFoldDB" id="A0A0K8REY6"/>
<accession>A0A0K8REY6</accession>